<gene>
    <name evidence="1" type="primary">AlNc14C2G256</name>
    <name evidence="1" type="ORF">ALNC14_002910</name>
</gene>
<name>F0VZB8_9STRA</name>
<dbReference type="HOGENOM" id="CLU_2138144_0_0_1"/>
<dbReference type="EMBL" id="FR824047">
    <property type="protein sequence ID" value="CCA14148.1"/>
    <property type="molecule type" value="Genomic_DNA"/>
</dbReference>
<reference evidence="1" key="1">
    <citation type="journal article" date="2011" name="PLoS Biol.">
        <title>Gene gain and loss during evolution of obligate parasitism in the white rust pathogen of Arabidopsis thaliana.</title>
        <authorList>
            <person name="Kemen E."/>
            <person name="Gardiner A."/>
            <person name="Schultz-Larsen T."/>
            <person name="Kemen A.C."/>
            <person name="Balmuth A.L."/>
            <person name="Robert-Seilaniantz A."/>
            <person name="Bailey K."/>
            <person name="Holub E."/>
            <person name="Studholme D.J."/>
            <person name="Maclean D."/>
            <person name="Jones J.D."/>
        </authorList>
    </citation>
    <scope>NUCLEOTIDE SEQUENCE</scope>
</reference>
<sequence>MLAAQTTVIAPALLHPSHQMEVIVKEHIIMRAVCDASDESYGDAATLPDRLQTKYGTDIPLHDVLLAQLLPTPEQWAKAKALAIFDLSLRSFGTSVYMDPPHIATLSEMERPG</sequence>
<evidence type="ECO:0000313" key="1">
    <source>
        <dbReference type="EMBL" id="CCA14148.1"/>
    </source>
</evidence>
<proteinExistence type="predicted"/>
<accession>F0VZB8</accession>
<dbReference type="AlphaFoldDB" id="F0VZB8"/>
<reference evidence="1" key="2">
    <citation type="submission" date="2011-02" db="EMBL/GenBank/DDBJ databases">
        <authorList>
            <person name="MacLean D."/>
        </authorList>
    </citation>
    <scope>NUCLEOTIDE SEQUENCE</scope>
</reference>
<protein>
    <submittedName>
        <fullName evidence="1">AlNc14C2G256 protein</fullName>
    </submittedName>
</protein>
<organism evidence="1">
    <name type="scientific">Albugo laibachii Nc14</name>
    <dbReference type="NCBI Taxonomy" id="890382"/>
    <lineage>
        <taxon>Eukaryota</taxon>
        <taxon>Sar</taxon>
        <taxon>Stramenopiles</taxon>
        <taxon>Oomycota</taxon>
        <taxon>Peronosporomycetes</taxon>
        <taxon>Albuginales</taxon>
        <taxon>Albuginaceae</taxon>
        <taxon>Albugo</taxon>
    </lineage>
</organism>